<evidence type="ECO:0000259" key="4">
    <source>
        <dbReference type="PROSITE" id="PS50097"/>
    </source>
</evidence>
<proteinExistence type="predicted"/>
<dbReference type="PRINTS" id="PR00633">
    <property type="entry name" value="RCCNDNSATION"/>
</dbReference>
<dbReference type="Pfam" id="PF00651">
    <property type="entry name" value="BTB"/>
    <property type="match status" value="1"/>
</dbReference>
<feature type="repeat" description="RCC1" evidence="3">
    <location>
        <begin position="109"/>
        <end position="164"/>
    </location>
</feature>
<name>A0A7R9L1C3_9ACAR</name>
<dbReference type="AlphaFoldDB" id="A0A7R9L1C3"/>
<dbReference type="SMART" id="SM00225">
    <property type="entry name" value="BTB"/>
    <property type="match status" value="1"/>
</dbReference>
<protein>
    <recommendedName>
        <fullName evidence="4">BTB domain-containing protein</fullName>
    </recommendedName>
</protein>
<dbReference type="PANTHER" id="PTHR45982">
    <property type="entry name" value="REGULATOR OF CHROMOSOME CONDENSATION"/>
    <property type="match status" value="1"/>
</dbReference>
<organism evidence="5">
    <name type="scientific">Medioppia subpectinata</name>
    <dbReference type="NCBI Taxonomy" id="1979941"/>
    <lineage>
        <taxon>Eukaryota</taxon>
        <taxon>Metazoa</taxon>
        <taxon>Ecdysozoa</taxon>
        <taxon>Arthropoda</taxon>
        <taxon>Chelicerata</taxon>
        <taxon>Arachnida</taxon>
        <taxon>Acari</taxon>
        <taxon>Acariformes</taxon>
        <taxon>Sarcoptiformes</taxon>
        <taxon>Oribatida</taxon>
        <taxon>Brachypylina</taxon>
        <taxon>Oppioidea</taxon>
        <taxon>Oppiidae</taxon>
        <taxon>Medioppia</taxon>
    </lineage>
</organism>
<accession>A0A7R9L1C3</accession>
<evidence type="ECO:0000256" key="1">
    <source>
        <dbReference type="ARBA" id="ARBA00022658"/>
    </source>
</evidence>
<dbReference type="InterPro" id="IPR000408">
    <property type="entry name" value="Reg_chr_condens"/>
</dbReference>
<dbReference type="Gene3D" id="2.130.10.30">
    <property type="entry name" value="Regulator of chromosome condensation 1/beta-lactamase-inhibitor protein II"/>
    <property type="match status" value="1"/>
</dbReference>
<feature type="domain" description="BTB" evidence="4">
    <location>
        <begin position="519"/>
        <end position="584"/>
    </location>
</feature>
<dbReference type="InterPro" id="IPR000210">
    <property type="entry name" value="BTB/POZ_dom"/>
</dbReference>
<dbReference type="PROSITE" id="PS50012">
    <property type="entry name" value="RCC1_3"/>
    <property type="match status" value="4"/>
</dbReference>
<dbReference type="SUPFAM" id="SSF54695">
    <property type="entry name" value="POZ domain"/>
    <property type="match status" value="1"/>
</dbReference>
<dbReference type="EMBL" id="OC866944">
    <property type="protein sequence ID" value="CAD7633233.1"/>
    <property type="molecule type" value="Genomic_DNA"/>
</dbReference>
<dbReference type="EMBL" id="CAJPIZ010012369">
    <property type="protein sequence ID" value="CAG2113663.1"/>
    <property type="molecule type" value="Genomic_DNA"/>
</dbReference>
<evidence type="ECO:0000313" key="6">
    <source>
        <dbReference type="Proteomes" id="UP000759131"/>
    </source>
</evidence>
<dbReference type="InterPro" id="IPR051553">
    <property type="entry name" value="Ran_GTPase-activating"/>
</dbReference>
<dbReference type="InterPro" id="IPR011333">
    <property type="entry name" value="SKP1/BTB/POZ_sf"/>
</dbReference>
<dbReference type="PANTHER" id="PTHR45982:SF1">
    <property type="entry name" value="REGULATOR OF CHROMOSOME CONDENSATION"/>
    <property type="match status" value="1"/>
</dbReference>
<dbReference type="Pfam" id="PF25390">
    <property type="entry name" value="WD40_RLD"/>
    <property type="match status" value="1"/>
</dbReference>
<dbReference type="SUPFAM" id="SSF50985">
    <property type="entry name" value="RCC1/BLIP-II"/>
    <property type="match status" value="1"/>
</dbReference>
<feature type="repeat" description="RCC1" evidence="3">
    <location>
        <begin position="57"/>
        <end position="108"/>
    </location>
</feature>
<dbReference type="PROSITE" id="PS00626">
    <property type="entry name" value="RCC1_2"/>
    <property type="match status" value="2"/>
</dbReference>
<sequence length="657" mass="72978">MCLVLSSEAIVVLKGVMSDERNFPDLCPQPVVNKVGIKVLAIFGKDGEEVIVVTTDDRVFGFGSNCFGRLGLGVSDAIERPQLNATLTGKKIMKICYGLGHCLGLTSGGQCYGWGQNSCGQLGIGSVEDMSTPQPIKILSLKLRIKPIQDISCGDNHSLALTSDGIVYSFGANDRRQCGHESGDIVCTPTKLTIKAKFVTISCGRKHSAALSCLGTVYVWGNNERKQLGPLVIPLDGQQYCCPQPIKQYNWVRDCQTMICGPNHTILMTANGMVRVIGFAKWKPDVKNGYLFNAVRVSPKARFKRIDTTYSNRVVIATAMDGQHFIMGTDNKGYPSCVPIDIPMGCSLFDVYAKYCAFDVTFTSIVDSIPPIDPNTTGSVASDSYNDFESGFNNENFADEEIYVSEPEEYDGEEEIQLETGSQMALDLSQFDPLFNKVCHKSDSSIFDGQSLVSISDPIDPKTTDNTLQSTVGLSYKDSECGDNEGIADQKYRNTDRMDPMMACFQKHLLKAFNNRLDSDLRFIVENKSIYCHKTVLKIRNKEFWRICEQNMINENEININAYSYDTFHTFLMCLYGMRPEVNDQNCTELLVLAKEYGEQEIKDMRFGAKPPNAVWGEATKCVCICTHICILEIIWTPSGILALRGFDNGFVCMTKK</sequence>
<feature type="repeat" description="RCC1" evidence="3">
    <location>
        <begin position="165"/>
        <end position="214"/>
    </location>
</feature>
<evidence type="ECO:0000256" key="3">
    <source>
        <dbReference type="PROSITE-ProRule" id="PRU00235"/>
    </source>
</evidence>
<evidence type="ECO:0000313" key="5">
    <source>
        <dbReference type="EMBL" id="CAD7633233.1"/>
    </source>
</evidence>
<dbReference type="Proteomes" id="UP000759131">
    <property type="component" value="Unassembled WGS sequence"/>
</dbReference>
<keyword evidence="6" id="KW-1185">Reference proteome</keyword>
<dbReference type="InterPro" id="IPR009091">
    <property type="entry name" value="RCC1/BLIP-II"/>
</dbReference>
<dbReference type="Gene3D" id="3.30.710.10">
    <property type="entry name" value="Potassium Channel Kv1.1, Chain A"/>
    <property type="match status" value="1"/>
</dbReference>
<keyword evidence="2" id="KW-0677">Repeat</keyword>
<feature type="repeat" description="RCC1" evidence="3">
    <location>
        <begin position="215"/>
        <end position="271"/>
    </location>
</feature>
<reference evidence="5" key="1">
    <citation type="submission" date="2020-11" db="EMBL/GenBank/DDBJ databases">
        <authorList>
            <person name="Tran Van P."/>
        </authorList>
    </citation>
    <scope>NUCLEOTIDE SEQUENCE</scope>
</reference>
<dbReference type="InterPro" id="IPR058923">
    <property type="entry name" value="RCC1-like_dom"/>
</dbReference>
<gene>
    <name evidence="5" type="ORF">OSB1V03_LOCUS13631</name>
</gene>
<keyword evidence="1" id="KW-0344">Guanine-nucleotide releasing factor</keyword>
<dbReference type="PROSITE" id="PS50097">
    <property type="entry name" value="BTB"/>
    <property type="match status" value="1"/>
</dbReference>
<dbReference type="OrthoDB" id="5981550at2759"/>
<evidence type="ECO:0000256" key="2">
    <source>
        <dbReference type="ARBA" id="ARBA00022737"/>
    </source>
</evidence>